<sequence>MTQLIQGQGEDAWTTVEEGWEPPCETTETSAKIPKLKARWTTDENNLSKFNARALNIVFDTVNDDAFKLILVCASAKQARDVLQKSNEGNSSVKRTRLDHLATRFENLRMVSNEFVSQFSIKLCVIANEAKNLGKTYKDHKLVKKLLRCLPPKYAAHKAVMKVSGNTNTLKFEDLVDMLKSEEMEVAEDLRLLDKGIIIKVDEVKNDQL</sequence>
<protein>
    <recommendedName>
        <fullName evidence="3">Gag-pol polyprotein</fullName>
    </recommendedName>
</protein>
<gene>
    <name evidence="1" type="ORF">V5N11_008717</name>
</gene>
<dbReference type="Proteomes" id="UP001558713">
    <property type="component" value="Unassembled WGS sequence"/>
</dbReference>
<dbReference type="PANTHER" id="PTHR35317">
    <property type="entry name" value="OS04G0629600 PROTEIN"/>
    <property type="match status" value="1"/>
</dbReference>
<organism evidence="1 2">
    <name type="scientific">Cardamine amara subsp. amara</name>
    <dbReference type="NCBI Taxonomy" id="228776"/>
    <lineage>
        <taxon>Eukaryota</taxon>
        <taxon>Viridiplantae</taxon>
        <taxon>Streptophyta</taxon>
        <taxon>Embryophyta</taxon>
        <taxon>Tracheophyta</taxon>
        <taxon>Spermatophyta</taxon>
        <taxon>Magnoliopsida</taxon>
        <taxon>eudicotyledons</taxon>
        <taxon>Gunneridae</taxon>
        <taxon>Pentapetalae</taxon>
        <taxon>rosids</taxon>
        <taxon>malvids</taxon>
        <taxon>Brassicales</taxon>
        <taxon>Brassicaceae</taxon>
        <taxon>Cardamineae</taxon>
        <taxon>Cardamine</taxon>
    </lineage>
</organism>
<dbReference type="Pfam" id="PF14223">
    <property type="entry name" value="Retrotran_gag_2"/>
    <property type="match status" value="1"/>
</dbReference>
<evidence type="ECO:0000313" key="2">
    <source>
        <dbReference type="Proteomes" id="UP001558713"/>
    </source>
</evidence>
<evidence type="ECO:0000313" key="1">
    <source>
        <dbReference type="EMBL" id="KAL1199497.1"/>
    </source>
</evidence>
<keyword evidence="2" id="KW-1185">Reference proteome</keyword>
<comment type="caution">
    <text evidence="1">The sequence shown here is derived from an EMBL/GenBank/DDBJ whole genome shotgun (WGS) entry which is preliminary data.</text>
</comment>
<dbReference type="AlphaFoldDB" id="A0ABD0ZY91"/>
<reference evidence="1 2" key="1">
    <citation type="submission" date="2024-04" db="EMBL/GenBank/DDBJ databases">
        <title>Genome assembly C_amara_ONT_v2.</title>
        <authorList>
            <person name="Yant L."/>
            <person name="Moore C."/>
            <person name="Slenker M."/>
        </authorList>
    </citation>
    <scope>NUCLEOTIDE SEQUENCE [LARGE SCALE GENOMIC DNA]</scope>
    <source>
        <tissue evidence="1">Leaf</tissue>
    </source>
</reference>
<name>A0ABD0ZY91_CARAN</name>
<dbReference type="EMBL" id="JBANAX010000643">
    <property type="protein sequence ID" value="KAL1199497.1"/>
    <property type="molecule type" value="Genomic_DNA"/>
</dbReference>
<proteinExistence type="predicted"/>
<accession>A0ABD0ZY91</accession>
<dbReference type="PANTHER" id="PTHR35317:SF31">
    <property type="entry name" value="DUF4219 DOMAIN-CONTAINING PROTEIN"/>
    <property type="match status" value="1"/>
</dbReference>
<evidence type="ECO:0008006" key="3">
    <source>
        <dbReference type="Google" id="ProtNLM"/>
    </source>
</evidence>